<gene>
    <name evidence="1" type="ORF">MNBD_GAMMA08-681</name>
</gene>
<protein>
    <submittedName>
        <fullName evidence="1">Uncharacterized protein</fullName>
    </submittedName>
</protein>
<sequence>MSSIERAFEFYSKHIYDAEKIQLLKDNKLKVAGHVHSVIWELFGAILTGRKAEGITGADLLGWEVKSAKEGSSYEYQYHRNAHLEKLDEDCIVNHLYCSYSDEYDGLEVRVMRGGELSDKYFSKWKPLCIKKYGNPDNLRFRKSIGYGHVQQHGLLVLQVLKGKLVFRKDDFEEALSNR</sequence>
<reference evidence="1" key="1">
    <citation type="submission" date="2018-06" db="EMBL/GenBank/DDBJ databases">
        <authorList>
            <person name="Zhirakovskaya E."/>
        </authorList>
    </citation>
    <scope>NUCLEOTIDE SEQUENCE</scope>
</reference>
<dbReference type="EMBL" id="UOFH01000246">
    <property type="protein sequence ID" value="VAW63267.1"/>
    <property type="molecule type" value="Genomic_DNA"/>
</dbReference>
<organism evidence="1">
    <name type="scientific">hydrothermal vent metagenome</name>
    <dbReference type="NCBI Taxonomy" id="652676"/>
    <lineage>
        <taxon>unclassified sequences</taxon>
        <taxon>metagenomes</taxon>
        <taxon>ecological metagenomes</taxon>
    </lineage>
</organism>
<name>A0A3B0XJG9_9ZZZZ</name>
<evidence type="ECO:0000313" key="1">
    <source>
        <dbReference type="EMBL" id="VAW63267.1"/>
    </source>
</evidence>
<proteinExistence type="predicted"/>
<accession>A0A3B0XJG9</accession>
<dbReference type="AlphaFoldDB" id="A0A3B0XJG9"/>